<organism evidence="3 4">
    <name type="scientific">Cryobacterium flavum</name>
    <dbReference type="NCBI Taxonomy" id="1424659"/>
    <lineage>
        <taxon>Bacteria</taxon>
        <taxon>Bacillati</taxon>
        <taxon>Actinomycetota</taxon>
        <taxon>Actinomycetes</taxon>
        <taxon>Micrococcales</taxon>
        <taxon>Microbacteriaceae</taxon>
        <taxon>Cryobacterium</taxon>
    </lineage>
</organism>
<evidence type="ECO:0000256" key="2">
    <source>
        <dbReference type="SAM" id="SignalP"/>
    </source>
</evidence>
<protein>
    <recommendedName>
        <fullName evidence="5">Lytic transglycosylase domain-containing protein</fullName>
    </recommendedName>
</protein>
<proteinExistence type="predicted"/>
<name>A0A5E9FXX7_9MICO</name>
<feature type="chain" id="PRO_5022856458" description="Lytic transglycosylase domain-containing protein" evidence="2">
    <location>
        <begin position="36"/>
        <end position="398"/>
    </location>
</feature>
<feature type="compositionally biased region" description="Low complexity" evidence="1">
    <location>
        <begin position="263"/>
        <end position="286"/>
    </location>
</feature>
<gene>
    <name evidence="3" type="ORF">SAMN05216368_105186</name>
</gene>
<dbReference type="STRING" id="1424659.SAMN05216368_105186"/>
<feature type="region of interest" description="Disordered" evidence="1">
    <location>
        <begin position="256"/>
        <end position="286"/>
    </location>
</feature>
<feature type="signal peptide" evidence="2">
    <location>
        <begin position="1"/>
        <end position="35"/>
    </location>
</feature>
<reference evidence="3 4" key="1">
    <citation type="submission" date="2016-10" db="EMBL/GenBank/DDBJ databases">
        <authorList>
            <person name="Varghese N."/>
            <person name="Submissions S."/>
        </authorList>
    </citation>
    <scope>NUCLEOTIDE SEQUENCE [LARGE SCALE GENOMIC DNA]</scope>
    <source>
        <strain evidence="3 4">CGMCC 1.11215</strain>
    </source>
</reference>
<evidence type="ECO:0000313" key="4">
    <source>
        <dbReference type="Proteomes" id="UP000199639"/>
    </source>
</evidence>
<dbReference type="InterPro" id="IPR023346">
    <property type="entry name" value="Lysozyme-like_dom_sf"/>
</dbReference>
<evidence type="ECO:0008006" key="5">
    <source>
        <dbReference type="Google" id="ProtNLM"/>
    </source>
</evidence>
<evidence type="ECO:0000313" key="3">
    <source>
        <dbReference type="EMBL" id="SDN41487.1"/>
    </source>
</evidence>
<dbReference type="SUPFAM" id="SSF53955">
    <property type="entry name" value="Lysozyme-like"/>
    <property type="match status" value="1"/>
</dbReference>
<keyword evidence="2" id="KW-0732">Signal</keyword>
<dbReference type="AlphaFoldDB" id="A0A5E9FXX7"/>
<dbReference type="Proteomes" id="UP000199639">
    <property type="component" value="Unassembled WGS sequence"/>
</dbReference>
<dbReference type="EMBL" id="FNIB01000005">
    <property type="protein sequence ID" value="SDN41487.1"/>
    <property type="molecule type" value="Genomic_DNA"/>
</dbReference>
<evidence type="ECO:0000256" key="1">
    <source>
        <dbReference type="SAM" id="MobiDB-lite"/>
    </source>
</evidence>
<sequence>MSQFARGPSLRRLAQVTCLAVVLASIVAAAPSASAADDYPTWAEVDAARSSETATAAEVKRIESALDGLQARAAALGDTAVTETALAAVAQAELEKATTQQTVLTARADAASARADASGERLGVLGAQLYRSGGSSLAVGALFDGGKANDLLFQLGAMSRLTEQAGLITEQADTERNAAAALTAQADMKTRERDRLHDETLSALAATETAQQSADAEVARKQASSDVLYAQLASLKNTSAEVERQYRTGVTAQHDYEEQQRQAAENAGAGDAGEQPTVPSVPTSPVVPVVPPTGGTVDRPGAQRIAAAQVAARGWGDAELTCLVSLWQRESGWRVNAYNASSGAYGIPQSLPGSKMASAGDDWQTNPATQISWGLGYIASRYGTPCGAWEHSETNNWY</sequence>
<accession>A0A5E9FXX7</accession>